<comment type="caution">
    <text evidence="1">The sequence shown here is derived from an EMBL/GenBank/DDBJ whole genome shotgun (WGS) entry which is preliminary data.</text>
</comment>
<name>A0ABR2LCI3_9ASPA</name>
<dbReference type="Proteomes" id="UP001412067">
    <property type="component" value="Unassembled WGS sequence"/>
</dbReference>
<evidence type="ECO:0000313" key="1">
    <source>
        <dbReference type="EMBL" id="KAK8919466.1"/>
    </source>
</evidence>
<keyword evidence="2" id="KW-1185">Reference proteome</keyword>
<organism evidence="1 2">
    <name type="scientific">Platanthera guangdongensis</name>
    <dbReference type="NCBI Taxonomy" id="2320717"/>
    <lineage>
        <taxon>Eukaryota</taxon>
        <taxon>Viridiplantae</taxon>
        <taxon>Streptophyta</taxon>
        <taxon>Embryophyta</taxon>
        <taxon>Tracheophyta</taxon>
        <taxon>Spermatophyta</taxon>
        <taxon>Magnoliopsida</taxon>
        <taxon>Liliopsida</taxon>
        <taxon>Asparagales</taxon>
        <taxon>Orchidaceae</taxon>
        <taxon>Orchidoideae</taxon>
        <taxon>Orchideae</taxon>
        <taxon>Orchidinae</taxon>
        <taxon>Platanthera</taxon>
    </lineage>
</organism>
<protein>
    <submittedName>
        <fullName evidence="1">Uncharacterized protein</fullName>
    </submittedName>
</protein>
<reference evidence="1 2" key="1">
    <citation type="journal article" date="2022" name="Nat. Plants">
        <title>Genomes of leafy and leafless Platanthera orchids illuminate the evolution of mycoheterotrophy.</title>
        <authorList>
            <person name="Li M.H."/>
            <person name="Liu K.W."/>
            <person name="Li Z."/>
            <person name="Lu H.C."/>
            <person name="Ye Q.L."/>
            <person name="Zhang D."/>
            <person name="Wang J.Y."/>
            <person name="Li Y.F."/>
            <person name="Zhong Z.M."/>
            <person name="Liu X."/>
            <person name="Yu X."/>
            <person name="Liu D.K."/>
            <person name="Tu X.D."/>
            <person name="Liu B."/>
            <person name="Hao Y."/>
            <person name="Liao X.Y."/>
            <person name="Jiang Y.T."/>
            <person name="Sun W.H."/>
            <person name="Chen J."/>
            <person name="Chen Y.Q."/>
            <person name="Ai Y."/>
            <person name="Zhai J.W."/>
            <person name="Wu S.S."/>
            <person name="Zhou Z."/>
            <person name="Hsiao Y.Y."/>
            <person name="Wu W.L."/>
            <person name="Chen Y.Y."/>
            <person name="Lin Y.F."/>
            <person name="Hsu J.L."/>
            <person name="Li C.Y."/>
            <person name="Wang Z.W."/>
            <person name="Zhao X."/>
            <person name="Zhong W.Y."/>
            <person name="Ma X.K."/>
            <person name="Ma L."/>
            <person name="Huang J."/>
            <person name="Chen G.Z."/>
            <person name="Huang M.Z."/>
            <person name="Huang L."/>
            <person name="Peng D.H."/>
            <person name="Luo Y.B."/>
            <person name="Zou S.Q."/>
            <person name="Chen S.P."/>
            <person name="Lan S."/>
            <person name="Tsai W.C."/>
            <person name="Van de Peer Y."/>
            <person name="Liu Z.J."/>
        </authorList>
    </citation>
    <scope>NUCLEOTIDE SEQUENCE [LARGE SCALE GENOMIC DNA]</scope>
    <source>
        <strain evidence="1">Lor288</strain>
    </source>
</reference>
<proteinExistence type="predicted"/>
<accession>A0ABR2LCI3</accession>
<gene>
    <name evidence="1" type="ORF">KSP40_PGU021933</name>
</gene>
<dbReference type="EMBL" id="JBBWWR010000226">
    <property type="protein sequence ID" value="KAK8919466.1"/>
    <property type="molecule type" value="Genomic_DNA"/>
</dbReference>
<sequence>MLGTTGSTAYHATHLVPRTQAIILYHKLHNHNQSSLGAITSGTYYCLVAFPENDGSVPRRPLPLFSQNQSILLRKKEKLYVS</sequence>
<evidence type="ECO:0000313" key="2">
    <source>
        <dbReference type="Proteomes" id="UP001412067"/>
    </source>
</evidence>